<dbReference type="EC" id="7.1.1.2" evidence="3 17"/>
<comment type="function">
    <text evidence="17">Core subunit of the mitochondrial membrane respiratory chain NADH dehydrogenase (Complex I) which catalyzes electron transfer from NADH through the respiratory chain, using ubiquinone as an electron acceptor. Essential for the catalytic activity and assembly of complex I.</text>
</comment>
<evidence type="ECO:0000256" key="1">
    <source>
        <dbReference type="ARBA" id="ARBA00004448"/>
    </source>
</evidence>
<feature type="transmembrane region" description="Helical" evidence="17">
    <location>
        <begin position="175"/>
        <end position="194"/>
    </location>
</feature>
<evidence type="ECO:0000256" key="11">
    <source>
        <dbReference type="ARBA" id="ARBA00022989"/>
    </source>
</evidence>
<feature type="transmembrane region" description="Helical" evidence="17">
    <location>
        <begin position="119"/>
        <end position="143"/>
    </location>
</feature>
<evidence type="ECO:0000256" key="12">
    <source>
        <dbReference type="ARBA" id="ARBA00023027"/>
    </source>
</evidence>
<evidence type="ECO:0000256" key="7">
    <source>
        <dbReference type="ARBA" id="ARBA00022692"/>
    </source>
</evidence>
<evidence type="ECO:0000256" key="15">
    <source>
        <dbReference type="ARBA" id="ARBA00023136"/>
    </source>
</evidence>
<feature type="transmembrane region" description="Helical" evidence="17">
    <location>
        <begin position="314"/>
        <end position="334"/>
    </location>
</feature>
<reference evidence="19" key="1">
    <citation type="submission" date="2019-03" db="EMBL/GenBank/DDBJ databases">
        <authorList>
            <person name="Shekhovtsov S.V."/>
            <person name="Golovanova E.V."/>
            <person name="Berman D.I."/>
            <person name="Bulakhova N.A."/>
            <person name="Szederjesi T."/>
            <person name="Peltek S.E."/>
        </authorList>
    </citation>
    <scope>NUCLEOTIDE SEQUENCE</scope>
</reference>
<dbReference type="GO" id="GO:0008137">
    <property type="term" value="F:NADH dehydrogenase (ubiquinone) activity"/>
    <property type="evidence" value="ECO:0007669"/>
    <property type="project" value="UniProtKB-EC"/>
</dbReference>
<dbReference type="AlphaFoldDB" id="A0A6B9IS73"/>
<organism evidence="19">
    <name type="scientific">Eisenia nordenskioldi nordenskioldi</name>
    <dbReference type="NCBI Taxonomy" id="1269247"/>
    <lineage>
        <taxon>Eukaryota</taxon>
        <taxon>Metazoa</taxon>
        <taxon>Spiralia</taxon>
        <taxon>Lophotrochozoa</taxon>
        <taxon>Annelida</taxon>
        <taxon>Clitellata</taxon>
        <taxon>Oligochaeta</taxon>
        <taxon>Crassiclitellata</taxon>
        <taxon>Lumbricina</taxon>
        <taxon>Lumbricidae</taxon>
        <taxon>Lumbricinae</taxon>
        <taxon>Eisenia</taxon>
    </lineage>
</organism>
<evidence type="ECO:0000256" key="14">
    <source>
        <dbReference type="ARBA" id="ARBA00023128"/>
    </source>
</evidence>
<keyword evidence="10 17" id="KW-0249">Electron transport</keyword>
<keyword evidence="6 17" id="KW-0679">Respiratory chain</keyword>
<keyword evidence="12 17" id="KW-0520">NAD</keyword>
<feature type="transmembrane region" description="Helical" evidence="17">
    <location>
        <begin position="60"/>
        <end position="84"/>
    </location>
</feature>
<feature type="transmembrane region" description="Helical" evidence="17">
    <location>
        <begin position="90"/>
        <end position="112"/>
    </location>
</feature>
<dbReference type="PANTHER" id="PTHR46552:SF1">
    <property type="entry name" value="NADH-UBIQUINONE OXIDOREDUCTASE CHAIN 2"/>
    <property type="match status" value="1"/>
</dbReference>
<feature type="transmembrane region" description="Helical" evidence="17">
    <location>
        <begin position="7"/>
        <end position="24"/>
    </location>
</feature>
<dbReference type="Pfam" id="PF00361">
    <property type="entry name" value="Proton_antipo_M"/>
    <property type="match status" value="1"/>
</dbReference>
<feature type="domain" description="NADH:quinone oxidoreductase/Mrp antiporter transmembrane" evidence="18">
    <location>
        <begin position="26"/>
        <end position="285"/>
    </location>
</feature>
<dbReference type="GO" id="GO:0005743">
    <property type="term" value="C:mitochondrial inner membrane"/>
    <property type="evidence" value="ECO:0007669"/>
    <property type="project" value="UniProtKB-SubCell"/>
</dbReference>
<dbReference type="InterPro" id="IPR003917">
    <property type="entry name" value="NADH_UbQ_OxRdtase_chain2"/>
</dbReference>
<geneLocation type="mitochondrion" evidence="19"/>
<evidence type="ECO:0000256" key="6">
    <source>
        <dbReference type="ARBA" id="ARBA00022660"/>
    </source>
</evidence>
<keyword evidence="9 17" id="KW-1278">Translocase</keyword>
<feature type="transmembrane region" description="Helical" evidence="17">
    <location>
        <begin position="30"/>
        <end position="48"/>
    </location>
</feature>
<evidence type="ECO:0000256" key="8">
    <source>
        <dbReference type="ARBA" id="ARBA00022792"/>
    </source>
</evidence>
<keyword evidence="11 17" id="KW-1133">Transmembrane helix</keyword>
<keyword evidence="7 17" id="KW-0812">Transmembrane</keyword>
<evidence type="ECO:0000313" key="19">
    <source>
        <dbReference type="EMBL" id="QGZ09958.1"/>
    </source>
</evidence>
<evidence type="ECO:0000256" key="4">
    <source>
        <dbReference type="ARBA" id="ARBA00021008"/>
    </source>
</evidence>
<keyword evidence="5" id="KW-0813">Transport</keyword>
<proteinExistence type="inferred from homology"/>
<dbReference type="PRINTS" id="PR01436">
    <property type="entry name" value="NADHDHGNASE2"/>
</dbReference>
<accession>A0A6B9IS73</accession>
<feature type="transmembrane region" description="Helical" evidence="17">
    <location>
        <begin position="272"/>
        <end position="293"/>
    </location>
</feature>
<dbReference type="EMBL" id="MK618510">
    <property type="protein sequence ID" value="QGZ09958.1"/>
    <property type="molecule type" value="Genomic_DNA"/>
</dbReference>
<dbReference type="PANTHER" id="PTHR46552">
    <property type="entry name" value="NADH-UBIQUINONE OXIDOREDUCTASE CHAIN 2"/>
    <property type="match status" value="1"/>
</dbReference>
<evidence type="ECO:0000259" key="18">
    <source>
        <dbReference type="Pfam" id="PF00361"/>
    </source>
</evidence>
<evidence type="ECO:0000256" key="9">
    <source>
        <dbReference type="ARBA" id="ARBA00022967"/>
    </source>
</evidence>
<evidence type="ECO:0000256" key="2">
    <source>
        <dbReference type="ARBA" id="ARBA00007012"/>
    </source>
</evidence>
<comment type="subcellular location">
    <subcellularLocation>
        <location evidence="1 17">Mitochondrion inner membrane</location>
        <topology evidence="1 17">Multi-pass membrane protein</topology>
    </subcellularLocation>
</comment>
<keyword evidence="15 17" id="KW-0472">Membrane</keyword>
<dbReference type="InterPro" id="IPR050175">
    <property type="entry name" value="Complex_I_Subunit_2"/>
</dbReference>
<evidence type="ECO:0000256" key="5">
    <source>
        <dbReference type="ARBA" id="ARBA00022448"/>
    </source>
</evidence>
<comment type="catalytic activity">
    <reaction evidence="16 17">
        <text>a ubiquinone + NADH + 5 H(+)(in) = a ubiquinol + NAD(+) + 4 H(+)(out)</text>
        <dbReference type="Rhea" id="RHEA:29091"/>
        <dbReference type="Rhea" id="RHEA-COMP:9565"/>
        <dbReference type="Rhea" id="RHEA-COMP:9566"/>
        <dbReference type="ChEBI" id="CHEBI:15378"/>
        <dbReference type="ChEBI" id="CHEBI:16389"/>
        <dbReference type="ChEBI" id="CHEBI:17976"/>
        <dbReference type="ChEBI" id="CHEBI:57540"/>
        <dbReference type="ChEBI" id="CHEBI:57945"/>
        <dbReference type="EC" id="7.1.1.2"/>
    </reaction>
</comment>
<dbReference type="InterPro" id="IPR001750">
    <property type="entry name" value="ND/Mrp_TM"/>
</dbReference>
<gene>
    <name evidence="19" type="primary">ND2</name>
</gene>
<evidence type="ECO:0000256" key="16">
    <source>
        <dbReference type="ARBA" id="ARBA00049551"/>
    </source>
</evidence>
<evidence type="ECO:0000256" key="10">
    <source>
        <dbReference type="ARBA" id="ARBA00022982"/>
    </source>
</evidence>
<feature type="transmembrane region" description="Helical" evidence="17">
    <location>
        <begin position="200"/>
        <end position="220"/>
    </location>
</feature>
<evidence type="ECO:0000256" key="13">
    <source>
        <dbReference type="ARBA" id="ARBA00023075"/>
    </source>
</evidence>
<sequence length="335" mass="37283">MSFIYSPAMMITLSTLIMSTLMAMSSTNWILLWGAMELNLLSFIPIMLQTKSNQEVEGSVKYFLAQALGSALLLFSSTALWMPFSSNPNLMPLLLTTAMLLKLGSAPCHFWYPSVMASISWVSCLILSTWQKLAPLSILAFLLPQKNMQFIMFVAGMNALIGGIMGMNQSQLRTIMAYSSIGHIGWMLSLISVFKPSAAIMYFTIYSILITPLFLSMNYFNIQSTKHMNISSSYNSILYITMIILLLSLGGLPPLTGFMPKLMTILLLMSTMKILILLLILGSVMNLFFYLNIVINLLFLNPAMKMRAPQTKSLPSNLITTFSMISLGLSPLIMM</sequence>
<keyword evidence="8 17" id="KW-0999">Mitochondrion inner membrane</keyword>
<feature type="transmembrane region" description="Helical" evidence="17">
    <location>
        <begin position="232"/>
        <end position="252"/>
    </location>
</feature>
<feature type="transmembrane region" description="Helical" evidence="17">
    <location>
        <begin position="149"/>
        <end position="168"/>
    </location>
</feature>
<dbReference type="GO" id="GO:0006120">
    <property type="term" value="P:mitochondrial electron transport, NADH to ubiquinone"/>
    <property type="evidence" value="ECO:0007669"/>
    <property type="project" value="InterPro"/>
</dbReference>
<evidence type="ECO:0000256" key="17">
    <source>
        <dbReference type="RuleBase" id="RU003403"/>
    </source>
</evidence>
<evidence type="ECO:0000256" key="3">
    <source>
        <dbReference type="ARBA" id="ARBA00012944"/>
    </source>
</evidence>
<protein>
    <recommendedName>
        <fullName evidence="4 17">NADH-ubiquinone oxidoreductase chain 2</fullName>
        <ecNumber evidence="3 17">7.1.1.2</ecNumber>
    </recommendedName>
</protein>
<keyword evidence="14 17" id="KW-0496">Mitochondrion</keyword>
<comment type="similarity">
    <text evidence="2 17">Belongs to the complex I subunit 2 family.</text>
</comment>
<reference evidence="19" key="2">
    <citation type="journal article" date="2020" name="Eur. J. Soil Biol.">
        <title>Phylogeny of the Eisenia nordenskioldi complex based on mitochondrial genomes.</title>
        <authorList>
            <person name="Shekhovtsov S."/>
            <person name="Golovanova E."/>
            <person name="Ershov N."/>
            <person name="Poluboyarova T."/>
            <person name="Berman D."/>
            <person name="Bulakhova N."/>
            <person name="Szederjesi T."/>
            <person name="Peltek S."/>
        </authorList>
    </citation>
    <scope>NUCLEOTIDE SEQUENCE</scope>
</reference>
<keyword evidence="13 17" id="KW-0830">Ubiquinone</keyword>
<name>A0A6B9IS73_9ANNE</name>